<dbReference type="SMART" id="SM00382">
    <property type="entry name" value="AAA"/>
    <property type="match status" value="1"/>
</dbReference>
<keyword evidence="8" id="KW-0472">Membrane</keyword>
<comment type="caution">
    <text evidence="10">The sequence shown here is derived from an EMBL/GenBank/DDBJ whole genome shotgun (WGS) entry which is preliminary data.</text>
</comment>
<evidence type="ECO:0000313" key="10">
    <source>
        <dbReference type="EMBL" id="MBJ3775323.1"/>
    </source>
</evidence>
<dbReference type="RefSeq" id="WP_198881192.1">
    <property type="nucleotide sequence ID" value="NZ_JAEKJA010000003.1"/>
</dbReference>
<dbReference type="GO" id="GO:0005886">
    <property type="term" value="C:plasma membrane"/>
    <property type="evidence" value="ECO:0007669"/>
    <property type="project" value="UniProtKB-SubCell"/>
</dbReference>
<dbReference type="EMBL" id="JAEKJA010000003">
    <property type="protein sequence ID" value="MBJ3775323.1"/>
    <property type="molecule type" value="Genomic_DNA"/>
</dbReference>
<dbReference type="PROSITE" id="PS00211">
    <property type="entry name" value="ABC_TRANSPORTER_1"/>
    <property type="match status" value="1"/>
</dbReference>
<dbReference type="Gene3D" id="3.40.50.300">
    <property type="entry name" value="P-loop containing nucleotide triphosphate hydrolases"/>
    <property type="match status" value="1"/>
</dbReference>
<evidence type="ECO:0000313" key="11">
    <source>
        <dbReference type="Proteomes" id="UP000609531"/>
    </source>
</evidence>
<dbReference type="InterPro" id="IPR050086">
    <property type="entry name" value="MetN_ABC_transporter-like"/>
</dbReference>
<evidence type="ECO:0000256" key="1">
    <source>
        <dbReference type="ARBA" id="ARBA00004202"/>
    </source>
</evidence>
<organism evidence="10 11">
    <name type="scientific">Acuticoccus mangrovi</name>
    <dbReference type="NCBI Taxonomy" id="2796142"/>
    <lineage>
        <taxon>Bacteria</taxon>
        <taxon>Pseudomonadati</taxon>
        <taxon>Pseudomonadota</taxon>
        <taxon>Alphaproteobacteria</taxon>
        <taxon>Hyphomicrobiales</taxon>
        <taxon>Amorphaceae</taxon>
        <taxon>Acuticoccus</taxon>
    </lineage>
</organism>
<protein>
    <submittedName>
        <fullName evidence="10">Amino acid ABC transporter ATP-binding protein</fullName>
    </submittedName>
</protein>
<keyword evidence="7" id="KW-0029">Amino-acid transport</keyword>
<keyword evidence="5" id="KW-0547">Nucleotide-binding</keyword>
<dbReference type="GO" id="GO:0016887">
    <property type="term" value="F:ATP hydrolysis activity"/>
    <property type="evidence" value="ECO:0007669"/>
    <property type="project" value="InterPro"/>
</dbReference>
<name>A0A934IF07_9HYPH</name>
<keyword evidence="6 10" id="KW-0067">ATP-binding</keyword>
<dbReference type="InterPro" id="IPR003593">
    <property type="entry name" value="AAA+_ATPase"/>
</dbReference>
<dbReference type="PANTHER" id="PTHR43166:SF9">
    <property type="entry name" value="GLUTAMATE_ASPARTATE IMPORT ATP-BINDING PROTEIN GLTL"/>
    <property type="match status" value="1"/>
</dbReference>
<dbReference type="Pfam" id="PF00005">
    <property type="entry name" value="ABC_tran"/>
    <property type="match status" value="1"/>
</dbReference>
<dbReference type="GO" id="GO:0005524">
    <property type="term" value="F:ATP binding"/>
    <property type="evidence" value="ECO:0007669"/>
    <property type="project" value="UniProtKB-KW"/>
</dbReference>
<proteinExistence type="inferred from homology"/>
<dbReference type="InterPro" id="IPR017871">
    <property type="entry name" value="ABC_transporter-like_CS"/>
</dbReference>
<dbReference type="AlphaFoldDB" id="A0A934IF07"/>
<evidence type="ECO:0000256" key="8">
    <source>
        <dbReference type="ARBA" id="ARBA00023136"/>
    </source>
</evidence>
<dbReference type="InterPro" id="IPR030679">
    <property type="entry name" value="ABC_ATPase_HisP-typ"/>
</dbReference>
<evidence type="ECO:0000256" key="4">
    <source>
        <dbReference type="ARBA" id="ARBA00022475"/>
    </source>
</evidence>
<gene>
    <name evidence="10" type="ORF">JCR33_06475</name>
</gene>
<accession>A0A934IF07</accession>
<evidence type="ECO:0000259" key="9">
    <source>
        <dbReference type="PROSITE" id="PS50893"/>
    </source>
</evidence>
<dbReference type="PANTHER" id="PTHR43166">
    <property type="entry name" value="AMINO ACID IMPORT ATP-BINDING PROTEIN"/>
    <property type="match status" value="1"/>
</dbReference>
<evidence type="ECO:0000256" key="3">
    <source>
        <dbReference type="ARBA" id="ARBA00022448"/>
    </source>
</evidence>
<keyword evidence="11" id="KW-1185">Reference proteome</keyword>
<dbReference type="GO" id="GO:0015424">
    <property type="term" value="F:ABC-type amino acid transporter activity"/>
    <property type="evidence" value="ECO:0007669"/>
    <property type="project" value="InterPro"/>
</dbReference>
<dbReference type="Proteomes" id="UP000609531">
    <property type="component" value="Unassembled WGS sequence"/>
</dbReference>
<dbReference type="InterPro" id="IPR003439">
    <property type="entry name" value="ABC_transporter-like_ATP-bd"/>
</dbReference>
<keyword evidence="4" id="KW-1003">Cell membrane</keyword>
<dbReference type="PROSITE" id="PS50893">
    <property type="entry name" value="ABC_TRANSPORTER_2"/>
    <property type="match status" value="1"/>
</dbReference>
<comment type="similarity">
    <text evidence="2">Belongs to the ABC transporter superfamily.</text>
</comment>
<dbReference type="PIRSF" id="PIRSF039085">
    <property type="entry name" value="ABC_ATPase_HisP"/>
    <property type="match status" value="1"/>
</dbReference>
<evidence type="ECO:0000256" key="2">
    <source>
        <dbReference type="ARBA" id="ARBA00005417"/>
    </source>
</evidence>
<evidence type="ECO:0000256" key="6">
    <source>
        <dbReference type="ARBA" id="ARBA00022840"/>
    </source>
</evidence>
<comment type="subcellular location">
    <subcellularLocation>
        <location evidence="1">Cell membrane</location>
        <topology evidence="1">Peripheral membrane protein</topology>
    </subcellularLocation>
</comment>
<evidence type="ECO:0000256" key="5">
    <source>
        <dbReference type="ARBA" id="ARBA00022741"/>
    </source>
</evidence>
<dbReference type="InterPro" id="IPR027417">
    <property type="entry name" value="P-loop_NTPase"/>
</dbReference>
<dbReference type="SUPFAM" id="SSF52540">
    <property type="entry name" value="P-loop containing nucleoside triphosphate hydrolases"/>
    <property type="match status" value="1"/>
</dbReference>
<sequence length="256" mass="28179">MTPIATMRDISKTYTDVPVLDRFNLDIAPAEKVVLIGPSGSGKTTVLRTLMTVEMPDWGDLAVDGVTLHFGDRLGKAPKTSNAVLRAYRSKLGMVFQQFNLFPHMTIEQNLVEAPIHVAGMRRGEAVDLAHRLLAQVGLSDKVKAFPNQLSGGQQQRVAIARALAMNPKVLLFDEVTSALDPERVGEVLEVIRDLSAERSVAMLIVTHEMGFARQIADRTIFMEAGRIVEEGPPEQIFGEAQNPRTRAFLGKMLHP</sequence>
<feature type="domain" description="ABC transporter" evidence="9">
    <location>
        <begin position="5"/>
        <end position="250"/>
    </location>
</feature>
<reference evidence="10" key="1">
    <citation type="submission" date="2020-12" db="EMBL/GenBank/DDBJ databases">
        <title>Bacterial taxonomy.</title>
        <authorList>
            <person name="Pan X."/>
        </authorList>
    </citation>
    <scope>NUCLEOTIDE SEQUENCE</scope>
    <source>
        <strain evidence="10">B2012</strain>
    </source>
</reference>
<keyword evidence="3" id="KW-0813">Transport</keyword>
<evidence type="ECO:0000256" key="7">
    <source>
        <dbReference type="ARBA" id="ARBA00022970"/>
    </source>
</evidence>